<name>A0ABS7JYG4_9SPHN</name>
<dbReference type="RefSeq" id="WP_221603850.1">
    <property type="nucleotide sequence ID" value="NZ_JAIGNU010000004.1"/>
</dbReference>
<organism evidence="2 3">
    <name type="scientific">Qipengyuania mesophila</name>
    <dbReference type="NCBI Taxonomy" id="2867246"/>
    <lineage>
        <taxon>Bacteria</taxon>
        <taxon>Pseudomonadati</taxon>
        <taxon>Pseudomonadota</taxon>
        <taxon>Alphaproteobacteria</taxon>
        <taxon>Sphingomonadales</taxon>
        <taxon>Erythrobacteraceae</taxon>
        <taxon>Qipengyuania</taxon>
    </lineage>
</organism>
<sequence>MEPNTPRRRSEDRSELECEGPARKVGDDTCDKVLAEICLANRRGSPITIWDLPQITGMPLHAAFAAVRTLEFGRFVIIDDNPTDPFGATLRVREEGTRRVEMQRVA</sequence>
<gene>
    <name evidence="2" type="ORF">K3181_14555</name>
</gene>
<feature type="region of interest" description="Disordered" evidence="1">
    <location>
        <begin position="1"/>
        <end position="24"/>
    </location>
</feature>
<protein>
    <submittedName>
        <fullName evidence="2">Uncharacterized protein</fullName>
    </submittedName>
</protein>
<evidence type="ECO:0000313" key="3">
    <source>
        <dbReference type="Proteomes" id="UP000782554"/>
    </source>
</evidence>
<evidence type="ECO:0000256" key="1">
    <source>
        <dbReference type="SAM" id="MobiDB-lite"/>
    </source>
</evidence>
<dbReference type="Proteomes" id="UP000782554">
    <property type="component" value="Unassembled WGS sequence"/>
</dbReference>
<proteinExistence type="predicted"/>
<dbReference type="EMBL" id="JAIGNU010000004">
    <property type="protein sequence ID" value="MBX7502659.1"/>
    <property type="molecule type" value="Genomic_DNA"/>
</dbReference>
<keyword evidence="3" id="KW-1185">Reference proteome</keyword>
<accession>A0ABS7JYG4</accession>
<feature type="compositionally biased region" description="Basic and acidic residues" evidence="1">
    <location>
        <begin position="8"/>
        <end position="24"/>
    </location>
</feature>
<evidence type="ECO:0000313" key="2">
    <source>
        <dbReference type="EMBL" id="MBX7502659.1"/>
    </source>
</evidence>
<comment type="caution">
    <text evidence="2">The sequence shown here is derived from an EMBL/GenBank/DDBJ whole genome shotgun (WGS) entry which is preliminary data.</text>
</comment>
<reference evidence="2 3" key="1">
    <citation type="submission" date="2021-08" db="EMBL/GenBank/DDBJ databases">
        <title>Comparative Genomics Analysis of the Genus Qipengyuania Reveals Extensive Genetic Diversity and Metabolic Versatility, Including the Description of Fifteen Novel Species.</title>
        <authorList>
            <person name="Liu Y."/>
        </authorList>
    </citation>
    <scope>NUCLEOTIDE SEQUENCE [LARGE SCALE GENOMIC DNA]</scope>
    <source>
        <strain evidence="2 3">YG27</strain>
    </source>
</reference>